<name>A0A4R1FXK2_9NOCA</name>
<evidence type="ECO:0000256" key="1">
    <source>
        <dbReference type="ARBA" id="ARBA00001933"/>
    </source>
</evidence>
<evidence type="ECO:0000313" key="9">
    <source>
        <dbReference type="Proteomes" id="UP000294856"/>
    </source>
</evidence>
<dbReference type="GO" id="GO:0009102">
    <property type="term" value="P:biotin biosynthetic process"/>
    <property type="evidence" value="ECO:0007669"/>
    <property type="project" value="TreeGrafter"/>
</dbReference>
<dbReference type="Gene3D" id="3.40.640.10">
    <property type="entry name" value="Type I PLP-dependent aspartate aminotransferase-like (Major domain)"/>
    <property type="match status" value="1"/>
</dbReference>
<proteinExistence type="predicted"/>
<sequence length="386" mass="39739">MTASVAERIRSRVEHVNRARLREWGGHHPLVGRQPALGDIPLNSNDYLAIGADPRIASALHAAPTSADHGATAALEAEFAAYLGAPAAVLCQSGWEANVGLLQTIVDCDTPVYVDGSAHMSLAFGARAAGATVVAFPHNDVDALRCRIAACGPGIVAVDAIDSTAGSRAQIERLCELAEHTGSVLVVDESHTLGVDGPRGAGMVAALDLADRVAFRTASLAKAFAGRAGVVACDPDIADCFRLASYPAVFSSAVPARDIAALRAALAVIGSAESRRARLRVVGSRIRLAMSASGFELAGDAGHIVPLPTGPARHAIAVREFLEQRGVLGSVFFPPAVPGAGTLIRLSLHAALTDPQVDRIVAACTGVANTFGPIPPAQHPSQLISS</sequence>
<dbReference type="AlphaFoldDB" id="A0A4R1FXK2"/>
<dbReference type="PANTHER" id="PTHR13693:SF100">
    <property type="entry name" value="8-AMINO-7-OXONONANOATE SYNTHASE"/>
    <property type="match status" value="1"/>
</dbReference>
<dbReference type="InterPro" id="IPR015424">
    <property type="entry name" value="PyrdxlP-dep_Trfase"/>
</dbReference>
<dbReference type="Pfam" id="PF00155">
    <property type="entry name" value="Aminotran_1_2"/>
    <property type="match status" value="1"/>
</dbReference>
<organism evidence="8 9">
    <name type="scientific">Nocardia alba</name>
    <dbReference type="NCBI Taxonomy" id="225051"/>
    <lineage>
        <taxon>Bacteria</taxon>
        <taxon>Bacillati</taxon>
        <taxon>Actinomycetota</taxon>
        <taxon>Actinomycetes</taxon>
        <taxon>Mycobacteriales</taxon>
        <taxon>Nocardiaceae</taxon>
        <taxon>Nocardia</taxon>
    </lineage>
</organism>
<evidence type="ECO:0000256" key="4">
    <source>
        <dbReference type="ARBA" id="ARBA00022898"/>
    </source>
</evidence>
<evidence type="ECO:0000256" key="2">
    <source>
        <dbReference type="ARBA" id="ARBA00013187"/>
    </source>
</evidence>
<dbReference type="GO" id="GO:0030170">
    <property type="term" value="F:pyridoxal phosphate binding"/>
    <property type="evidence" value="ECO:0007669"/>
    <property type="project" value="InterPro"/>
</dbReference>
<reference evidence="8 9" key="1">
    <citation type="submission" date="2019-03" db="EMBL/GenBank/DDBJ databases">
        <title>Genomic Encyclopedia of Type Strains, Phase IV (KMG-IV): sequencing the most valuable type-strain genomes for metagenomic binning, comparative biology and taxonomic classification.</title>
        <authorList>
            <person name="Goeker M."/>
        </authorList>
    </citation>
    <scope>NUCLEOTIDE SEQUENCE [LARGE SCALE GENOMIC DNA]</scope>
    <source>
        <strain evidence="8 9">DSM 44684</strain>
    </source>
</reference>
<keyword evidence="4" id="KW-0663">Pyridoxal phosphate</keyword>
<dbReference type="GO" id="GO:0008710">
    <property type="term" value="F:8-amino-7-oxononanoate synthase activity"/>
    <property type="evidence" value="ECO:0007669"/>
    <property type="project" value="UniProtKB-EC"/>
</dbReference>
<dbReference type="RefSeq" id="WP_067446879.1">
    <property type="nucleotide sequence ID" value="NZ_SMFR01000002.1"/>
</dbReference>
<dbReference type="InterPro" id="IPR004839">
    <property type="entry name" value="Aminotransferase_I/II_large"/>
</dbReference>
<dbReference type="InterPro" id="IPR050087">
    <property type="entry name" value="AON_synthase_class-II"/>
</dbReference>
<keyword evidence="5" id="KW-0012">Acyltransferase</keyword>
<dbReference type="InterPro" id="IPR015422">
    <property type="entry name" value="PyrdxlP-dep_Trfase_small"/>
</dbReference>
<comment type="catalytic activity">
    <reaction evidence="6">
        <text>6-carboxyhexanoyl-[ACP] + L-alanine + H(+) = (8S)-8-amino-7-oxononanoate + holo-[ACP] + CO2</text>
        <dbReference type="Rhea" id="RHEA:42288"/>
        <dbReference type="Rhea" id="RHEA-COMP:9685"/>
        <dbReference type="Rhea" id="RHEA-COMP:9955"/>
        <dbReference type="ChEBI" id="CHEBI:15378"/>
        <dbReference type="ChEBI" id="CHEBI:16526"/>
        <dbReference type="ChEBI" id="CHEBI:57972"/>
        <dbReference type="ChEBI" id="CHEBI:64479"/>
        <dbReference type="ChEBI" id="CHEBI:78846"/>
        <dbReference type="ChEBI" id="CHEBI:149468"/>
        <dbReference type="EC" id="2.3.1.47"/>
    </reaction>
</comment>
<evidence type="ECO:0000256" key="5">
    <source>
        <dbReference type="ARBA" id="ARBA00023315"/>
    </source>
</evidence>
<keyword evidence="9" id="KW-1185">Reference proteome</keyword>
<evidence type="ECO:0000256" key="3">
    <source>
        <dbReference type="ARBA" id="ARBA00022679"/>
    </source>
</evidence>
<dbReference type="STRING" id="1210063.GCA_001612665_01232"/>
<dbReference type="Gene3D" id="3.90.1150.10">
    <property type="entry name" value="Aspartate Aminotransferase, domain 1"/>
    <property type="match status" value="1"/>
</dbReference>
<dbReference type="InterPro" id="IPR015421">
    <property type="entry name" value="PyrdxlP-dep_Trfase_major"/>
</dbReference>
<dbReference type="PANTHER" id="PTHR13693">
    <property type="entry name" value="CLASS II AMINOTRANSFERASE/8-AMINO-7-OXONONANOATE SYNTHASE"/>
    <property type="match status" value="1"/>
</dbReference>
<dbReference type="EC" id="2.3.1.47" evidence="2"/>
<protein>
    <recommendedName>
        <fullName evidence="2">8-amino-7-oxononanoate synthase</fullName>
        <ecNumber evidence="2">2.3.1.47</ecNumber>
    </recommendedName>
</protein>
<feature type="domain" description="Aminotransferase class I/classII large" evidence="7">
    <location>
        <begin position="69"/>
        <end position="362"/>
    </location>
</feature>
<evidence type="ECO:0000256" key="6">
    <source>
        <dbReference type="ARBA" id="ARBA00047715"/>
    </source>
</evidence>
<evidence type="ECO:0000259" key="7">
    <source>
        <dbReference type="Pfam" id="PF00155"/>
    </source>
</evidence>
<dbReference type="Proteomes" id="UP000294856">
    <property type="component" value="Unassembled WGS sequence"/>
</dbReference>
<accession>A0A4R1FXK2</accession>
<dbReference type="SUPFAM" id="SSF53383">
    <property type="entry name" value="PLP-dependent transferases"/>
    <property type="match status" value="1"/>
</dbReference>
<evidence type="ECO:0000313" key="8">
    <source>
        <dbReference type="EMBL" id="TCJ97528.1"/>
    </source>
</evidence>
<comment type="cofactor">
    <cofactor evidence="1">
        <name>pyridoxal 5'-phosphate</name>
        <dbReference type="ChEBI" id="CHEBI:597326"/>
    </cofactor>
</comment>
<dbReference type="EMBL" id="SMFR01000002">
    <property type="protein sequence ID" value="TCJ97528.1"/>
    <property type="molecule type" value="Genomic_DNA"/>
</dbReference>
<gene>
    <name evidence="8" type="ORF">DFR71_3571</name>
</gene>
<comment type="caution">
    <text evidence="8">The sequence shown here is derived from an EMBL/GenBank/DDBJ whole genome shotgun (WGS) entry which is preliminary data.</text>
</comment>
<keyword evidence="3" id="KW-0808">Transferase</keyword>